<dbReference type="EMBL" id="SWLE01000012">
    <property type="protein sequence ID" value="TNM93710.1"/>
    <property type="molecule type" value="Genomic_DNA"/>
</dbReference>
<keyword evidence="3" id="KW-1185">Reference proteome</keyword>
<dbReference type="AlphaFoldDB" id="A0A4Z2BQZ3"/>
<feature type="compositionally biased region" description="Basic and acidic residues" evidence="1">
    <location>
        <begin position="91"/>
        <end position="116"/>
    </location>
</feature>
<evidence type="ECO:0000256" key="1">
    <source>
        <dbReference type="SAM" id="MobiDB-lite"/>
    </source>
</evidence>
<dbReference type="Proteomes" id="UP000516260">
    <property type="component" value="Chromosome 2"/>
</dbReference>
<accession>A0A4Z2BQZ3</accession>
<feature type="compositionally biased region" description="Basic and acidic residues" evidence="1">
    <location>
        <begin position="132"/>
        <end position="146"/>
    </location>
</feature>
<gene>
    <name evidence="2" type="ORF">fugu_001886</name>
</gene>
<name>A0A4Z2BQZ3_9TELE</name>
<organism evidence="2 3">
    <name type="scientific">Takifugu bimaculatus</name>
    <dbReference type="NCBI Taxonomy" id="433685"/>
    <lineage>
        <taxon>Eukaryota</taxon>
        <taxon>Metazoa</taxon>
        <taxon>Chordata</taxon>
        <taxon>Craniata</taxon>
        <taxon>Vertebrata</taxon>
        <taxon>Euteleostomi</taxon>
        <taxon>Actinopterygii</taxon>
        <taxon>Neopterygii</taxon>
        <taxon>Teleostei</taxon>
        <taxon>Neoteleostei</taxon>
        <taxon>Acanthomorphata</taxon>
        <taxon>Eupercaria</taxon>
        <taxon>Tetraodontiformes</taxon>
        <taxon>Tetradontoidea</taxon>
        <taxon>Tetraodontidae</taxon>
        <taxon>Takifugu</taxon>
    </lineage>
</organism>
<feature type="region of interest" description="Disordered" evidence="1">
    <location>
        <begin position="91"/>
        <end position="146"/>
    </location>
</feature>
<protein>
    <submittedName>
        <fullName evidence="2">Uncharacterized protein</fullName>
    </submittedName>
</protein>
<proteinExistence type="predicted"/>
<sequence length="146" mass="16976">MGDELGKSKCNQDATQIKSLVHVISGTDIKKTNKYKNIQRDMVSALYIYIYIYVKETKQKFNLCDHEILLKNENLNPVFTAVQTRNCRFSSKKEARHHDRDLEIPRFPCRKNDNRVPHKSPMSLTGLRPSKQIRDNKREKASATAQ</sequence>
<evidence type="ECO:0000313" key="2">
    <source>
        <dbReference type="EMBL" id="TNM93710.1"/>
    </source>
</evidence>
<comment type="caution">
    <text evidence="2">The sequence shown here is derived from an EMBL/GenBank/DDBJ whole genome shotgun (WGS) entry which is preliminary data.</text>
</comment>
<evidence type="ECO:0000313" key="3">
    <source>
        <dbReference type="Proteomes" id="UP000516260"/>
    </source>
</evidence>
<reference evidence="2 3" key="1">
    <citation type="submission" date="2019-04" db="EMBL/GenBank/DDBJ databases">
        <title>The sequence and de novo assembly of Takifugu bimaculatus genome using PacBio and Hi-C technologies.</title>
        <authorList>
            <person name="Xu P."/>
            <person name="Liu B."/>
            <person name="Zhou Z."/>
        </authorList>
    </citation>
    <scope>NUCLEOTIDE SEQUENCE [LARGE SCALE GENOMIC DNA]</scope>
    <source>
        <strain evidence="2">TB-2018</strain>
        <tissue evidence="2">Muscle</tissue>
    </source>
</reference>